<sequence length="28" mass="3225">MHPLISSAMVPEHHTHNVLKAINRGFWT</sequence>
<organism evidence="1">
    <name type="scientific">Rhizophora mucronata</name>
    <name type="common">Asiatic mangrove</name>
    <dbReference type="NCBI Taxonomy" id="61149"/>
    <lineage>
        <taxon>Eukaryota</taxon>
        <taxon>Viridiplantae</taxon>
        <taxon>Streptophyta</taxon>
        <taxon>Embryophyta</taxon>
        <taxon>Tracheophyta</taxon>
        <taxon>Spermatophyta</taxon>
        <taxon>Magnoliopsida</taxon>
        <taxon>eudicotyledons</taxon>
        <taxon>Gunneridae</taxon>
        <taxon>Pentapetalae</taxon>
        <taxon>rosids</taxon>
        <taxon>fabids</taxon>
        <taxon>Malpighiales</taxon>
        <taxon>Rhizophoraceae</taxon>
        <taxon>Rhizophora</taxon>
    </lineage>
</organism>
<accession>A0A2P2NAY1</accession>
<dbReference type="AlphaFoldDB" id="A0A2P2NAY1"/>
<protein>
    <submittedName>
        <fullName evidence="1">Uncharacterized protein</fullName>
    </submittedName>
</protein>
<proteinExistence type="predicted"/>
<name>A0A2P2NAY1_RHIMU</name>
<evidence type="ECO:0000313" key="1">
    <source>
        <dbReference type="EMBL" id="MBX39621.1"/>
    </source>
</evidence>
<reference evidence="1" key="1">
    <citation type="submission" date="2018-02" db="EMBL/GenBank/DDBJ databases">
        <title>Rhizophora mucronata_Transcriptome.</title>
        <authorList>
            <person name="Meera S.P."/>
            <person name="Sreeshan A."/>
            <person name="Augustine A."/>
        </authorList>
    </citation>
    <scope>NUCLEOTIDE SEQUENCE</scope>
    <source>
        <tissue evidence="1">Leaf</tissue>
    </source>
</reference>
<dbReference type="EMBL" id="GGEC01059137">
    <property type="protein sequence ID" value="MBX39621.1"/>
    <property type="molecule type" value="Transcribed_RNA"/>
</dbReference>